<organism evidence="7 8">
    <name type="scientific">Aegotheles bennettii</name>
    <dbReference type="NCBI Taxonomy" id="48278"/>
    <lineage>
        <taxon>Eukaryota</taxon>
        <taxon>Metazoa</taxon>
        <taxon>Chordata</taxon>
        <taxon>Craniata</taxon>
        <taxon>Vertebrata</taxon>
        <taxon>Euteleostomi</taxon>
        <taxon>Archelosauria</taxon>
        <taxon>Archosauria</taxon>
        <taxon>Dinosauria</taxon>
        <taxon>Saurischia</taxon>
        <taxon>Theropoda</taxon>
        <taxon>Coelurosauria</taxon>
        <taxon>Aves</taxon>
        <taxon>Neognathae</taxon>
        <taxon>Neoaves</taxon>
        <taxon>Strisores</taxon>
        <taxon>Caprimulgiformes</taxon>
        <taxon>Aegothelidae</taxon>
        <taxon>Aegotheles</taxon>
    </lineage>
</organism>
<evidence type="ECO:0000256" key="5">
    <source>
        <dbReference type="SAM" id="MobiDB-lite"/>
    </source>
</evidence>
<gene>
    <name evidence="7" type="primary">Trim66_1</name>
    <name evidence="7" type="ORF">AEGBEN_R14813</name>
</gene>
<evidence type="ECO:0000259" key="6">
    <source>
        <dbReference type="PROSITE" id="PS50014"/>
    </source>
</evidence>
<keyword evidence="8" id="KW-1185">Reference proteome</keyword>
<feature type="domain" description="Bromo" evidence="6">
    <location>
        <begin position="1"/>
        <end position="46"/>
    </location>
</feature>
<evidence type="ECO:0000256" key="3">
    <source>
        <dbReference type="ARBA" id="ARBA00023242"/>
    </source>
</evidence>
<comment type="subcellular location">
    <subcellularLocation>
        <location evidence="1">Nucleus</location>
    </subcellularLocation>
</comment>
<dbReference type="PANTHER" id="PTHR45915:SF7">
    <property type="entry name" value="TRIPARTITE MOTIF-CONTAINING PROTEIN 66"/>
    <property type="match status" value="1"/>
</dbReference>
<dbReference type="OrthoDB" id="1870062at2759"/>
<evidence type="ECO:0000256" key="4">
    <source>
        <dbReference type="PROSITE-ProRule" id="PRU00035"/>
    </source>
</evidence>
<reference evidence="7 8" key="1">
    <citation type="submission" date="2019-09" db="EMBL/GenBank/DDBJ databases">
        <title>Bird 10,000 Genomes (B10K) Project - Family phase.</title>
        <authorList>
            <person name="Zhang G."/>
        </authorList>
    </citation>
    <scope>NUCLEOTIDE SEQUENCE [LARGE SCALE GENOMIC DNA]</scope>
    <source>
        <strain evidence="7">B10K-DU-029-76</strain>
        <tissue evidence="7">Heart</tissue>
    </source>
</reference>
<dbReference type="InterPro" id="IPR036427">
    <property type="entry name" value="Bromodomain-like_sf"/>
</dbReference>
<dbReference type="AlphaFoldDB" id="A0A7K6UDH3"/>
<dbReference type="InterPro" id="IPR001487">
    <property type="entry name" value="Bromodomain"/>
</dbReference>
<evidence type="ECO:0000256" key="1">
    <source>
        <dbReference type="ARBA" id="ARBA00004123"/>
    </source>
</evidence>
<dbReference type="PANTHER" id="PTHR45915">
    <property type="entry name" value="TRANSCRIPTION INTERMEDIARY FACTOR"/>
    <property type="match status" value="1"/>
</dbReference>
<dbReference type="EMBL" id="VZRW01009221">
    <property type="protein sequence ID" value="NWX20076.1"/>
    <property type="molecule type" value="Genomic_DNA"/>
</dbReference>
<evidence type="ECO:0000313" key="7">
    <source>
        <dbReference type="EMBL" id="NWX20076.1"/>
    </source>
</evidence>
<sequence length="149" mass="17851">MDLSIIRKKLQKRDKSHYSAPEELVTDVRLMFWNCAKFNYGRVLIYFWSLMISVYGNTEWLFTLSQPDSEVAEAGRCLDIFFEGKLKEIYPDRHFPSMPQEDSDSEEAESQNSKTPPQDFQWPSYEQEYIQPKRRRRHAVRLQKQKHLV</sequence>
<keyword evidence="2 4" id="KW-0103">Bromodomain</keyword>
<dbReference type="Gene3D" id="1.20.920.10">
    <property type="entry name" value="Bromodomain-like"/>
    <property type="match status" value="1"/>
</dbReference>
<dbReference type="GO" id="GO:0005634">
    <property type="term" value="C:nucleus"/>
    <property type="evidence" value="ECO:0007669"/>
    <property type="project" value="UniProtKB-SubCell"/>
</dbReference>
<evidence type="ECO:0000256" key="2">
    <source>
        <dbReference type="ARBA" id="ARBA00023117"/>
    </source>
</evidence>
<dbReference type="PROSITE" id="PS50014">
    <property type="entry name" value="BROMODOMAIN_2"/>
    <property type="match status" value="1"/>
</dbReference>
<feature type="region of interest" description="Disordered" evidence="5">
    <location>
        <begin position="92"/>
        <end position="125"/>
    </location>
</feature>
<keyword evidence="3" id="KW-0539">Nucleus</keyword>
<accession>A0A7K6UDH3</accession>
<evidence type="ECO:0000313" key="8">
    <source>
        <dbReference type="Proteomes" id="UP000559068"/>
    </source>
</evidence>
<name>A0A7K6UDH3_9AVES</name>
<dbReference type="GO" id="GO:0000785">
    <property type="term" value="C:chromatin"/>
    <property type="evidence" value="ECO:0007669"/>
    <property type="project" value="TreeGrafter"/>
</dbReference>
<feature type="non-terminal residue" evidence="7">
    <location>
        <position position="1"/>
    </location>
</feature>
<dbReference type="SUPFAM" id="SSF47370">
    <property type="entry name" value="Bromodomain"/>
    <property type="match status" value="1"/>
</dbReference>
<protein>
    <submittedName>
        <fullName evidence="7">TRI66 protein</fullName>
    </submittedName>
</protein>
<proteinExistence type="predicted"/>
<feature type="non-terminal residue" evidence="7">
    <location>
        <position position="149"/>
    </location>
</feature>
<comment type="caution">
    <text evidence="7">The sequence shown here is derived from an EMBL/GenBank/DDBJ whole genome shotgun (WGS) entry which is preliminary data.</text>
</comment>
<dbReference type="Pfam" id="PF00439">
    <property type="entry name" value="Bromodomain"/>
    <property type="match status" value="1"/>
</dbReference>
<dbReference type="Proteomes" id="UP000559068">
    <property type="component" value="Unassembled WGS sequence"/>
</dbReference>